<accession>A0A9W9IAY1</accession>
<dbReference type="PRINTS" id="PR01950">
    <property type="entry name" value="LANCSUPER"/>
</dbReference>
<gene>
    <name evidence="2" type="ORF">N7492_004693</name>
</gene>
<keyword evidence="1" id="KW-0862">Zinc</keyword>
<feature type="binding site" evidence="1">
    <location>
        <position position="368"/>
    </location>
    <ligand>
        <name>Zn(2+)</name>
        <dbReference type="ChEBI" id="CHEBI:29105"/>
    </ligand>
</feature>
<keyword evidence="1" id="KW-0479">Metal-binding</keyword>
<comment type="caution">
    <text evidence="2">The sequence shown here is derived from an EMBL/GenBank/DDBJ whole genome shotgun (WGS) entry which is preliminary data.</text>
</comment>
<dbReference type="GO" id="GO:0046872">
    <property type="term" value="F:metal ion binding"/>
    <property type="evidence" value="ECO:0007669"/>
    <property type="project" value="UniProtKB-KW"/>
</dbReference>
<dbReference type="Pfam" id="PF05147">
    <property type="entry name" value="LANC_like"/>
    <property type="match status" value="1"/>
</dbReference>
<reference evidence="2" key="2">
    <citation type="journal article" date="2023" name="IMA Fungus">
        <title>Comparative genomic study of the Penicillium genus elucidates a diverse pangenome and 15 lateral gene transfer events.</title>
        <authorList>
            <person name="Petersen C."/>
            <person name="Sorensen T."/>
            <person name="Nielsen M.R."/>
            <person name="Sondergaard T.E."/>
            <person name="Sorensen J.L."/>
            <person name="Fitzpatrick D.A."/>
            <person name="Frisvad J.C."/>
            <person name="Nielsen K.L."/>
        </authorList>
    </citation>
    <scope>NUCLEOTIDE SEQUENCE</scope>
    <source>
        <strain evidence="2">IBT 21917</strain>
    </source>
</reference>
<dbReference type="GO" id="GO:0005975">
    <property type="term" value="P:carbohydrate metabolic process"/>
    <property type="evidence" value="ECO:0007669"/>
    <property type="project" value="InterPro"/>
</dbReference>
<evidence type="ECO:0008006" key="4">
    <source>
        <dbReference type="Google" id="ProtNLM"/>
    </source>
</evidence>
<dbReference type="EMBL" id="JAPQKO010000003">
    <property type="protein sequence ID" value="KAJ5172100.1"/>
    <property type="molecule type" value="Genomic_DNA"/>
</dbReference>
<dbReference type="SMART" id="SM01260">
    <property type="entry name" value="LANC_like"/>
    <property type="match status" value="1"/>
</dbReference>
<organism evidence="2 3">
    <name type="scientific">Penicillium capsulatum</name>
    <dbReference type="NCBI Taxonomy" id="69766"/>
    <lineage>
        <taxon>Eukaryota</taxon>
        <taxon>Fungi</taxon>
        <taxon>Dikarya</taxon>
        <taxon>Ascomycota</taxon>
        <taxon>Pezizomycotina</taxon>
        <taxon>Eurotiomycetes</taxon>
        <taxon>Eurotiomycetidae</taxon>
        <taxon>Eurotiales</taxon>
        <taxon>Aspergillaceae</taxon>
        <taxon>Penicillium</taxon>
    </lineage>
</organism>
<evidence type="ECO:0000313" key="2">
    <source>
        <dbReference type="EMBL" id="KAJ5172100.1"/>
    </source>
</evidence>
<keyword evidence="3" id="KW-1185">Reference proteome</keyword>
<reference evidence="2" key="1">
    <citation type="submission" date="2022-11" db="EMBL/GenBank/DDBJ databases">
        <authorList>
            <person name="Petersen C."/>
        </authorList>
    </citation>
    <scope>NUCLEOTIDE SEQUENCE</scope>
    <source>
        <strain evidence="2">IBT 21917</strain>
    </source>
</reference>
<name>A0A9W9IAY1_9EURO</name>
<dbReference type="PANTHER" id="PTHR12736">
    <property type="entry name" value="LANC-LIKE PROTEIN"/>
    <property type="match status" value="1"/>
</dbReference>
<evidence type="ECO:0000256" key="1">
    <source>
        <dbReference type="PIRSR" id="PIRSR607822-1"/>
    </source>
</evidence>
<dbReference type="Gene3D" id="1.50.10.10">
    <property type="match status" value="1"/>
</dbReference>
<dbReference type="GO" id="GO:0031179">
    <property type="term" value="P:peptide modification"/>
    <property type="evidence" value="ECO:0007669"/>
    <property type="project" value="InterPro"/>
</dbReference>
<dbReference type="AlphaFoldDB" id="A0A9W9IAY1"/>
<dbReference type="Proteomes" id="UP001146351">
    <property type="component" value="Unassembled WGS sequence"/>
</dbReference>
<feature type="binding site" evidence="1">
    <location>
        <position position="316"/>
    </location>
    <ligand>
        <name>Zn(2+)</name>
        <dbReference type="ChEBI" id="CHEBI:29105"/>
    </ligand>
</feature>
<dbReference type="GO" id="GO:0005886">
    <property type="term" value="C:plasma membrane"/>
    <property type="evidence" value="ECO:0007669"/>
    <property type="project" value="TreeGrafter"/>
</dbReference>
<dbReference type="PANTHER" id="PTHR12736:SF7">
    <property type="entry name" value="LANC-LIKE PROTEIN 3"/>
    <property type="match status" value="1"/>
</dbReference>
<dbReference type="SUPFAM" id="SSF158745">
    <property type="entry name" value="LanC-like"/>
    <property type="match status" value="1"/>
</dbReference>
<proteinExistence type="predicted"/>
<dbReference type="OrthoDB" id="10257263at2759"/>
<dbReference type="InterPro" id="IPR007822">
    <property type="entry name" value="LANC-like"/>
</dbReference>
<protein>
    <recommendedName>
        <fullName evidence="4">Lanthionine synthetase C family protein</fullName>
    </recommendedName>
</protein>
<dbReference type="CDD" id="cd04794">
    <property type="entry name" value="euk_LANCL"/>
    <property type="match status" value="1"/>
</dbReference>
<sequence>MADERPQYYENTLTPLPVNKATLSYSLHELRAAVRKGAELIHANEPLPEKWGFGGMFKHFPGIALAFLRLDYQSSVLADDDLASPNYRQHAFQRIPAEFPDTPLRPSRLSAAGSLSPLVGVSLRILTAVAKTNWGPCARVNLVQEDIACLHDAMNLALKNGPVVPHDGQNLGGDDMLYGRVGLLWVLLNVRAHQFNEETQSALAPVMAKIPDLVSSIVDAGRQGSKDYIEKHGSQDAHPLMYVWLEGHYFFGAVHGATGILSILLACKPEELSEHLPVIGETIAAICKLTVANNGHLPMALPHFSYGQSSELVQLCHGSPGILILMAAALKNTSLTRDYWCPEWDQSIYLASCRVWEEGILSKGGSLCHGIAGNGWPWLMLHDCFEYHSKEIEDARSSYLQRVQASSLPDEAVSKQLTPDFFLSRALAFLLHVRETRPYNTSVSTSDKDYRMPDDPYSMFEGLAGNVCAWADTCAVLQARLRKMEVPSVAEDSIFQQAMHSRLGFPLIGGNGAVGLL</sequence>
<dbReference type="InterPro" id="IPR012341">
    <property type="entry name" value="6hp_glycosidase-like_sf"/>
</dbReference>
<feature type="binding site" evidence="1">
    <location>
        <position position="369"/>
    </location>
    <ligand>
        <name>Zn(2+)</name>
        <dbReference type="ChEBI" id="CHEBI:29105"/>
    </ligand>
</feature>
<evidence type="ECO:0000313" key="3">
    <source>
        <dbReference type="Proteomes" id="UP001146351"/>
    </source>
</evidence>